<dbReference type="SMART" id="SM00267">
    <property type="entry name" value="GGDEF"/>
    <property type="match status" value="1"/>
</dbReference>
<dbReference type="InterPro" id="IPR052155">
    <property type="entry name" value="Biofilm_reg_signaling"/>
</dbReference>
<feature type="domain" description="GGDEF" evidence="4">
    <location>
        <begin position="399"/>
        <end position="537"/>
    </location>
</feature>
<dbReference type="SMART" id="SM00091">
    <property type="entry name" value="PAS"/>
    <property type="match status" value="1"/>
</dbReference>
<dbReference type="Pfam" id="PF00989">
    <property type="entry name" value="PAS"/>
    <property type="match status" value="1"/>
</dbReference>
<feature type="transmembrane region" description="Helical" evidence="1">
    <location>
        <begin position="12"/>
        <end position="31"/>
    </location>
</feature>
<comment type="caution">
    <text evidence="5">The sequence shown here is derived from an EMBL/GenBank/DDBJ whole genome shotgun (WGS) entry which is preliminary data.</text>
</comment>
<dbReference type="PANTHER" id="PTHR44757">
    <property type="entry name" value="DIGUANYLATE CYCLASE DGCP"/>
    <property type="match status" value="1"/>
</dbReference>
<dbReference type="InterPro" id="IPR035919">
    <property type="entry name" value="EAL_sf"/>
</dbReference>
<dbReference type="InterPro" id="IPR000014">
    <property type="entry name" value="PAS"/>
</dbReference>
<dbReference type="InterPro" id="IPR001633">
    <property type="entry name" value="EAL_dom"/>
</dbReference>
<dbReference type="CDD" id="cd01949">
    <property type="entry name" value="GGDEF"/>
    <property type="match status" value="1"/>
</dbReference>
<dbReference type="InterPro" id="IPR029787">
    <property type="entry name" value="Nucleotide_cyclase"/>
</dbReference>
<protein>
    <submittedName>
        <fullName evidence="5">EAL domain-containing protein</fullName>
    </submittedName>
</protein>
<dbReference type="InterPro" id="IPR000160">
    <property type="entry name" value="GGDEF_dom"/>
</dbReference>
<feature type="transmembrane region" description="Helical" evidence="1">
    <location>
        <begin position="154"/>
        <end position="180"/>
    </location>
</feature>
<dbReference type="Gene3D" id="3.20.20.450">
    <property type="entry name" value="EAL domain"/>
    <property type="match status" value="1"/>
</dbReference>
<evidence type="ECO:0000313" key="6">
    <source>
        <dbReference type="Proteomes" id="UP001210678"/>
    </source>
</evidence>
<dbReference type="Pfam" id="PF00563">
    <property type="entry name" value="EAL"/>
    <property type="match status" value="1"/>
</dbReference>
<evidence type="ECO:0000256" key="1">
    <source>
        <dbReference type="SAM" id="Phobius"/>
    </source>
</evidence>
<keyword evidence="1" id="KW-0812">Transmembrane</keyword>
<dbReference type="SUPFAM" id="SSF141868">
    <property type="entry name" value="EAL domain-like"/>
    <property type="match status" value="1"/>
</dbReference>
<organism evidence="5 6">
    <name type="scientific">Vibrio algarum</name>
    <dbReference type="NCBI Taxonomy" id="3020714"/>
    <lineage>
        <taxon>Bacteria</taxon>
        <taxon>Pseudomonadati</taxon>
        <taxon>Pseudomonadota</taxon>
        <taxon>Gammaproteobacteria</taxon>
        <taxon>Vibrionales</taxon>
        <taxon>Vibrionaceae</taxon>
        <taxon>Vibrio</taxon>
    </lineage>
</organism>
<dbReference type="SUPFAM" id="SSF55785">
    <property type="entry name" value="PYP-like sensor domain (PAS domain)"/>
    <property type="match status" value="1"/>
</dbReference>
<dbReference type="Proteomes" id="UP001210678">
    <property type="component" value="Unassembled WGS sequence"/>
</dbReference>
<dbReference type="CDD" id="cd01948">
    <property type="entry name" value="EAL"/>
    <property type="match status" value="1"/>
</dbReference>
<dbReference type="NCBIfam" id="TIGR00254">
    <property type="entry name" value="GGDEF"/>
    <property type="match status" value="1"/>
</dbReference>
<dbReference type="SMART" id="SM00052">
    <property type="entry name" value="EAL"/>
    <property type="match status" value="1"/>
</dbReference>
<keyword evidence="1" id="KW-0472">Membrane</keyword>
<dbReference type="NCBIfam" id="TIGR00229">
    <property type="entry name" value="sensory_box"/>
    <property type="match status" value="1"/>
</dbReference>
<keyword evidence="6" id="KW-1185">Reference proteome</keyword>
<sequence>MKLSISVRQAVYVLVASLCCGALSSAVQMYLGIQQDRAVQSETLARSIDLHRDTLGSAAFILDESQANEILISLIRQPLIKHALLLDDFKDVLAEQRRNDTYPMTGYLTLASVLANIPSVQSYDISVGSDSSRYAQLTVTIDESVLAHELLNRLLVNFSVSVLFTIVLAIILVTLSYVYISKPVINIAHWVKNINREDALVTLPYTKDDELGILVNRFSKEWQSNQSASIKLNEMVENLKRSERFARLLMENSSDAMFLCHYGTKIHLVNNLAENLTGYSATQLIGKSLAGFSGIYSDSDLESIFSKVILQEIQGYEDTFVLTLGEKKKNIYLECRACSIVIDNEAFVMVNARDITEKKLAQEKIHELAYFDSLTRLANRSLFTEQIEREIKLHQANQRYGALLYFDLDQFKKINDSLGHSVGDNVLIEVGSRVRQMFGADALCGRIGGDEFVIGLLDLADNLSYAAEQALQMSNSLLSGISEPLHFEGVTLHTTGSIGIAFFPDESIDANELLRRADTAMYKAKSLGRNGVQFFEREMQYAAQHLLELEEGIHQALDQNEFELWIQPQVNIDDVLFGAEVLVRWNHPKRGLLSPPTFIPHAEESGLIIEIDKWVLNESLKQITQWKTDEVIGKLETLSINVSSTFFLQIDFVAYVIDLLNKYQVSGELVVLEITENLLLNNFELAKNKMLQLKNRGISFSIDDFGTGYSSLKYLKELPLDELKIDRSFVNGLTDGSNTQSIVEVVITMAKNLQLGVIAEGVETKEQRDLLSKLGCKQFQGYLLGRPQPSAEFTNLLYK</sequence>
<gene>
    <name evidence="5" type="ORF">PGX00_19635</name>
</gene>
<proteinExistence type="predicted"/>
<dbReference type="PROSITE" id="PS50883">
    <property type="entry name" value="EAL"/>
    <property type="match status" value="1"/>
</dbReference>
<dbReference type="Gene3D" id="6.10.340.10">
    <property type="match status" value="1"/>
</dbReference>
<evidence type="ECO:0000259" key="3">
    <source>
        <dbReference type="PROSITE" id="PS50883"/>
    </source>
</evidence>
<dbReference type="SUPFAM" id="SSF55073">
    <property type="entry name" value="Nucleotide cyclase"/>
    <property type="match status" value="1"/>
</dbReference>
<dbReference type="Gene3D" id="3.30.450.20">
    <property type="entry name" value="PAS domain"/>
    <property type="match status" value="1"/>
</dbReference>
<dbReference type="PANTHER" id="PTHR44757:SF2">
    <property type="entry name" value="BIOFILM ARCHITECTURE MAINTENANCE PROTEIN MBAA"/>
    <property type="match status" value="1"/>
</dbReference>
<reference evidence="5 6" key="1">
    <citation type="submission" date="2023-01" db="EMBL/GenBank/DDBJ databases">
        <title>Vibrio sp. KJ40-1 sp.nov, isolated from marine algae.</title>
        <authorList>
            <person name="Butt M."/>
            <person name="Kim J.M.J."/>
            <person name="Jeon C.O.C."/>
        </authorList>
    </citation>
    <scope>NUCLEOTIDE SEQUENCE [LARGE SCALE GENOMIC DNA]</scope>
    <source>
        <strain evidence="5 6">KJ40-1</strain>
    </source>
</reference>
<keyword evidence="1" id="KW-1133">Transmembrane helix</keyword>
<dbReference type="Pfam" id="PF00990">
    <property type="entry name" value="GGDEF"/>
    <property type="match status" value="1"/>
</dbReference>
<evidence type="ECO:0000259" key="4">
    <source>
        <dbReference type="PROSITE" id="PS50887"/>
    </source>
</evidence>
<dbReference type="InterPro" id="IPR043128">
    <property type="entry name" value="Rev_trsase/Diguanyl_cyclase"/>
</dbReference>
<accession>A0ABT4YVY7</accession>
<feature type="domain" description="EAL" evidence="3">
    <location>
        <begin position="546"/>
        <end position="799"/>
    </location>
</feature>
<name>A0ABT4YVY7_9VIBR</name>
<feature type="domain" description="PAS" evidence="2">
    <location>
        <begin position="242"/>
        <end position="316"/>
    </location>
</feature>
<dbReference type="RefSeq" id="WP_272139736.1">
    <property type="nucleotide sequence ID" value="NZ_JAQLOI010000003.1"/>
</dbReference>
<evidence type="ECO:0000313" key="5">
    <source>
        <dbReference type="EMBL" id="MDB1125749.1"/>
    </source>
</evidence>
<dbReference type="PROSITE" id="PS50112">
    <property type="entry name" value="PAS"/>
    <property type="match status" value="1"/>
</dbReference>
<dbReference type="Gene3D" id="3.30.70.270">
    <property type="match status" value="1"/>
</dbReference>
<evidence type="ECO:0000259" key="2">
    <source>
        <dbReference type="PROSITE" id="PS50112"/>
    </source>
</evidence>
<dbReference type="PROSITE" id="PS50887">
    <property type="entry name" value="GGDEF"/>
    <property type="match status" value="1"/>
</dbReference>
<dbReference type="InterPro" id="IPR035965">
    <property type="entry name" value="PAS-like_dom_sf"/>
</dbReference>
<dbReference type="InterPro" id="IPR013767">
    <property type="entry name" value="PAS_fold"/>
</dbReference>
<dbReference type="EMBL" id="JAQLOI010000003">
    <property type="protein sequence ID" value="MDB1125749.1"/>
    <property type="molecule type" value="Genomic_DNA"/>
</dbReference>